<dbReference type="PANTHER" id="PTHR46268">
    <property type="entry name" value="STRESS RESPONSE PROTEIN NHAX"/>
    <property type="match status" value="1"/>
</dbReference>
<dbReference type="EMBL" id="AOLS01000103">
    <property type="protein sequence ID" value="EMA11646.1"/>
    <property type="molecule type" value="Genomic_DNA"/>
</dbReference>
<evidence type="ECO:0000313" key="3">
    <source>
        <dbReference type="EMBL" id="EMA11646.1"/>
    </source>
</evidence>
<evidence type="ECO:0000313" key="4">
    <source>
        <dbReference type="Proteomes" id="UP000011687"/>
    </source>
</evidence>
<reference evidence="3 4" key="1">
    <citation type="journal article" date="2014" name="PLoS Genet.">
        <title>Phylogenetically driven sequencing of extremely halophilic archaea reveals strategies for static and dynamic osmo-response.</title>
        <authorList>
            <person name="Becker E.A."/>
            <person name="Seitzer P.M."/>
            <person name="Tritt A."/>
            <person name="Larsen D."/>
            <person name="Krusor M."/>
            <person name="Yao A.I."/>
            <person name="Wu D."/>
            <person name="Madern D."/>
            <person name="Eisen J.A."/>
            <person name="Darling A.E."/>
            <person name="Facciotti M.T."/>
        </authorList>
    </citation>
    <scope>NUCLEOTIDE SEQUENCE [LARGE SCALE GENOMIC DNA]</scope>
    <source>
        <strain evidence="3 4">ATCC 33799</strain>
    </source>
</reference>
<proteinExistence type="inferred from homology"/>
<dbReference type="PRINTS" id="PR01438">
    <property type="entry name" value="UNVRSLSTRESS"/>
</dbReference>
<dbReference type="Pfam" id="PF00582">
    <property type="entry name" value="Usp"/>
    <property type="match status" value="2"/>
</dbReference>
<comment type="caution">
    <text evidence="3">The sequence shown here is derived from an EMBL/GenBank/DDBJ whole genome shotgun (WGS) entry which is preliminary data.</text>
</comment>
<evidence type="ECO:0000259" key="2">
    <source>
        <dbReference type="Pfam" id="PF00582"/>
    </source>
</evidence>
<dbReference type="Gene3D" id="3.40.50.620">
    <property type="entry name" value="HUPs"/>
    <property type="match status" value="2"/>
</dbReference>
<dbReference type="PATRIC" id="fig|662475.6.peg.3813"/>
<dbReference type="InterPro" id="IPR006016">
    <property type="entry name" value="UspA"/>
</dbReference>
<dbReference type="InterPro" id="IPR014729">
    <property type="entry name" value="Rossmann-like_a/b/a_fold"/>
</dbReference>
<comment type="similarity">
    <text evidence="1">Belongs to the universal stress protein A family.</text>
</comment>
<dbReference type="Proteomes" id="UP000011687">
    <property type="component" value="Unassembled WGS sequence"/>
</dbReference>
<feature type="domain" description="UspA" evidence="2">
    <location>
        <begin position="172"/>
        <end position="309"/>
    </location>
</feature>
<keyword evidence="4" id="KW-1185">Reference proteome</keyword>
<dbReference type="AlphaFoldDB" id="M0JRQ2"/>
<organism evidence="3 4">
    <name type="scientific">Haloarcula marismortui ATCC 33799</name>
    <dbReference type="NCBI Taxonomy" id="662475"/>
    <lineage>
        <taxon>Archaea</taxon>
        <taxon>Methanobacteriati</taxon>
        <taxon>Methanobacteriota</taxon>
        <taxon>Stenosarchaea group</taxon>
        <taxon>Halobacteria</taxon>
        <taxon>Halobacteriales</taxon>
        <taxon>Haloarculaceae</taxon>
        <taxon>Haloarcula</taxon>
    </lineage>
</organism>
<sequence>MAPPLPSPGQFLAPSRYFITDGGEQRDQSMFDSILVPTDGSPGSERAFEAAATLARTHDATVHVLSVVDEHGPTDDWDYDGDSPAEAFIESQADHVDTEGLSITAAVREGVVHDAVLDYADETGIDLIIMGTHGRTGVRRFLLGSVTEKVVRLADVPVLSVKADAEPGTISFDDILLPTDGSSGAEAAIEPTGTLASETDATVHLVSVVDTRSLGIDVGSTVIVDELESVATDAVEDGSDQLTKMGVKAVETAITHGIPYQAILDAIEDTDADLVVIGTHGRTGVDRYLLGSVAEKLVRTSPVPVMTVRASDVGEES</sequence>
<dbReference type="InterPro" id="IPR006015">
    <property type="entry name" value="Universal_stress_UspA"/>
</dbReference>
<feature type="domain" description="UspA" evidence="2">
    <location>
        <begin position="30"/>
        <end position="162"/>
    </location>
</feature>
<accession>M0JRQ2</accession>
<evidence type="ECO:0000256" key="1">
    <source>
        <dbReference type="ARBA" id="ARBA00008791"/>
    </source>
</evidence>
<gene>
    <name evidence="3" type="ORF">C435_19492</name>
</gene>
<protein>
    <submittedName>
        <fullName evidence="3">Universal stress protein</fullName>
    </submittedName>
</protein>
<dbReference type="PANTHER" id="PTHR46268:SF6">
    <property type="entry name" value="UNIVERSAL STRESS PROTEIN UP12"/>
    <property type="match status" value="1"/>
</dbReference>
<dbReference type="SUPFAM" id="SSF52402">
    <property type="entry name" value="Adenine nucleotide alpha hydrolases-like"/>
    <property type="match status" value="2"/>
</dbReference>
<dbReference type="CDD" id="cd00293">
    <property type="entry name" value="USP-like"/>
    <property type="match status" value="2"/>
</dbReference>
<name>M0JRQ2_9EURY</name>